<keyword evidence="2" id="KW-1185">Reference proteome</keyword>
<dbReference type="Proteomes" id="UP000601435">
    <property type="component" value="Unassembled WGS sequence"/>
</dbReference>
<organism evidence="1 2">
    <name type="scientific">Symbiodinium necroappetens</name>
    <dbReference type="NCBI Taxonomy" id="1628268"/>
    <lineage>
        <taxon>Eukaryota</taxon>
        <taxon>Sar</taxon>
        <taxon>Alveolata</taxon>
        <taxon>Dinophyceae</taxon>
        <taxon>Suessiales</taxon>
        <taxon>Symbiodiniaceae</taxon>
        <taxon>Symbiodinium</taxon>
    </lineage>
</organism>
<reference evidence="1" key="1">
    <citation type="submission" date="2021-02" db="EMBL/GenBank/DDBJ databases">
        <authorList>
            <person name="Dougan E. K."/>
            <person name="Rhodes N."/>
            <person name="Thang M."/>
            <person name="Chan C."/>
        </authorList>
    </citation>
    <scope>NUCLEOTIDE SEQUENCE</scope>
</reference>
<evidence type="ECO:0000313" key="1">
    <source>
        <dbReference type="EMBL" id="CAE7778364.1"/>
    </source>
</evidence>
<sequence>AERPKGGFFGLFSKSQDSEFRRFSLYVAGDSGIGEATTMRNGGQAGSEL</sequence>
<evidence type="ECO:0000313" key="2">
    <source>
        <dbReference type="Proteomes" id="UP000601435"/>
    </source>
</evidence>
<protein>
    <submittedName>
        <fullName evidence="1">Uncharacterized protein</fullName>
    </submittedName>
</protein>
<name>A0A812YDY7_9DINO</name>
<gene>
    <name evidence="1" type="ORF">SNEC2469_LOCUS22796</name>
</gene>
<dbReference type="AlphaFoldDB" id="A0A812YDY7"/>
<feature type="non-terminal residue" evidence="1">
    <location>
        <position position="49"/>
    </location>
</feature>
<comment type="caution">
    <text evidence="1">The sequence shown here is derived from an EMBL/GenBank/DDBJ whole genome shotgun (WGS) entry which is preliminary data.</text>
</comment>
<accession>A0A812YDY7</accession>
<proteinExistence type="predicted"/>
<dbReference type="EMBL" id="CAJNJA010041830">
    <property type="protein sequence ID" value="CAE7778364.1"/>
    <property type="molecule type" value="Genomic_DNA"/>
</dbReference>